<name>A0A3B1JXW6_ASTMX</name>
<feature type="region of interest" description="Disordered" evidence="3">
    <location>
        <begin position="39"/>
        <end position="66"/>
    </location>
</feature>
<dbReference type="PANTHER" id="PTHR14965">
    <property type="entry name" value="SI:CH73-248E21.1"/>
    <property type="match status" value="1"/>
</dbReference>
<evidence type="ECO:0000256" key="3">
    <source>
        <dbReference type="SAM" id="MobiDB-lite"/>
    </source>
</evidence>
<keyword evidence="2" id="KW-0053">Apoptosis</keyword>
<organism evidence="4 5">
    <name type="scientific">Astyanax mexicanus</name>
    <name type="common">Blind cave fish</name>
    <name type="synonym">Astyanax fasciatus mexicanus</name>
    <dbReference type="NCBI Taxonomy" id="7994"/>
    <lineage>
        <taxon>Eukaryota</taxon>
        <taxon>Metazoa</taxon>
        <taxon>Chordata</taxon>
        <taxon>Craniata</taxon>
        <taxon>Vertebrata</taxon>
        <taxon>Euteleostomi</taxon>
        <taxon>Actinopterygii</taxon>
        <taxon>Neopterygii</taxon>
        <taxon>Teleostei</taxon>
        <taxon>Ostariophysi</taxon>
        <taxon>Characiformes</taxon>
        <taxon>Characoidei</taxon>
        <taxon>Acestrorhamphidae</taxon>
        <taxon>Acestrorhamphinae</taxon>
        <taxon>Astyanax</taxon>
    </lineage>
</organism>
<dbReference type="GO" id="GO:0006915">
    <property type="term" value="P:apoptotic process"/>
    <property type="evidence" value="ECO:0007669"/>
    <property type="project" value="UniProtKB-KW"/>
</dbReference>
<dbReference type="Bgee" id="ENSAMXG00000037456">
    <property type="expression patterns" value="Expressed in embryo and 12 other cell types or tissues"/>
</dbReference>
<reference evidence="4" key="4">
    <citation type="submission" date="2025-09" db="UniProtKB">
        <authorList>
            <consortium name="Ensembl"/>
        </authorList>
    </citation>
    <scope>IDENTIFICATION</scope>
</reference>
<dbReference type="Proteomes" id="UP000018467">
    <property type="component" value="Unassembled WGS sequence"/>
</dbReference>
<dbReference type="InterPro" id="IPR036834">
    <property type="entry name" value="Bcl-2-like_sf"/>
</dbReference>
<evidence type="ECO:0000256" key="1">
    <source>
        <dbReference type="ARBA" id="ARBA00022553"/>
    </source>
</evidence>
<evidence type="ECO:0000313" key="4">
    <source>
        <dbReference type="Ensembl" id="ENSAMXP00000046556.1"/>
    </source>
</evidence>
<reference evidence="5" key="1">
    <citation type="submission" date="2013-03" db="EMBL/GenBank/DDBJ databases">
        <authorList>
            <person name="Jeffery W."/>
            <person name="Warren W."/>
            <person name="Wilson R.K."/>
        </authorList>
    </citation>
    <scope>NUCLEOTIDE SEQUENCE</scope>
    <source>
        <strain evidence="5">female</strain>
    </source>
</reference>
<evidence type="ECO:0000313" key="5">
    <source>
        <dbReference type="Proteomes" id="UP000018467"/>
    </source>
</evidence>
<protein>
    <submittedName>
        <fullName evidence="4">Uncharacterized LOC111192944</fullName>
    </submittedName>
</protein>
<dbReference type="Ensembl" id="ENSAMXT00000058075.1">
    <property type="protein sequence ID" value="ENSAMXP00000046556.1"/>
    <property type="gene ID" value="ENSAMXG00000037456.1"/>
</dbReference>
<proteinExistence type="predicted"/>
<evidence type="ECO:0000256" key="2">
    <source>
        <dbReference type="ARBA" id="ARBA00022703"/>
    </source>
</evidence>
<accession>A0A3B1JXW6</accession>
<reference evidence="4" key="3">
    <citation type="submission" date="2025-08" db="UniProtKB">
        <authorList>
            <consortium name="Ensembl"/>
        </authorList>
    </citation>
    <scope>IDENTIFICATION</scope>
</reference>
<reference evidence="5" key="2">
    <citation type="journal article" date="2014" name="Nat. Commun.">
        <title>The cavefish genome reveals candidate genes for eye loss.</title>
        <authorList>
            <person name="McGaugh S.E."/>
            <person name="Gross J.B."/>
            <person name="Aken B."/>
            <person name="Blin M."/>
            <person name="Borowsky R."/>
            <person name="Chalopin D."/>
            <person name="Hinaux H."/>
            <person name="Jeffery W.R."/>
            <person name="Keene A."/>
            <person name="Ma L."/>
            <person name="Minx P."/>
            <person name="Murphy D."/>
            <person name="O'Quin K.E."/>
            <person name="Retaux S."/>
            <person name="Rohner N."/>
            <person name="Searle S.M."/>
            <person name="Stahl B.A."/>
            <person name="Tabin C."/>
            <person name="Volff J.N."/>
            <person name="Yoshizawa M."/>
            <person name="Warren W.C."/>
        </authorList>
    </citation>
    <scope>NUCLEOTIDE SEQUENCE [LARGE SCALE GENOMIC DNA]</scope>
    <source>
        <strain evidence="5">female</strain>
    </source>
</reference>
<feature type="compositionally biased region" description="Polar residues" evidence="3">
    <location>
        <begin position="45"/>
        <end position="55"/>
    </location>
</feature>
<dbReference type="PANTHER" id="PTHR14965:SF1">
    <property type="entry name" value="APOPTOSIS FACILITATOR BCL-2-LIKE PROTEIN 14"/>
    <property type="match status" value="1"/>
</dbReference>
<dbReference type="AlphaFoldDB" id="A0A3B1JXW6"/>
<dbReference type="GeneTree" id="ENSGT00940000154318"/>
<dbReference type="InParanoid" id="A0A3B1JXW6"/>
<dbReference type="Gene3D" id="1.10.437.10">
    <property type="entry name" value="Blc2-like"/>
    <property type="match status" value="1"/>
</dbReference>
<sequence>MADLRVDIQTVQEANGHTQTVTEDSFEYRLLQTYTKKKGPTYTPLLQSNGTTENKPASPVPSAECNKAKKNRRKIIAFNKLLACIRPQKEHSIPVISNISRSRASSFEAGPDTEVDDIVNKLTKISDSVHFQPSDLETDSDDVVDKIVEILREHGDKLDEEIKNNRELMQQLQGILSYSFFKKLTRFFIQRVTPEEAPPVKHPKEAHIALICELTSRLTVMDRHPMNRVLGFGAKYLQENYTAWVNQQGGYGKVFSSDDEKEDE</sequence>
<keyword evidence="1" id="KW-0597">Phosphoprotein</keyword>
<dbReference type="STRING" id="7994.ENSAMXP00000046556"/>
<keyword evidence="5" id="KW-1185">Reference proteome</keyword>
<dbReference type="GO" id="GO:2001236">
    <property type="term" value="P:regulation of extrinsic apoptotic signaling pathway"/>
    <property type="evidence" value="ECO:0007669"/>
    <property type="project" value="TreeGrafter"/>
</dbReference>
<dbReference type="SUPFAM" id="SSF56854">
    <property type="entry name" value="Bcl-2 inhibitors of programmed cell death"/>
    <property type="match status" value="1"/>
</dbReference>